<dbReference type="OrthoDB" id="9775296at2"/>
<sequence>MKTGFIAITGATSGIGHAIAQTFIQKGYRVLLLGRRIDRLASLASDDVLIRQVAATDRVALDAALADATEAFGPVEAIINNAGRMLLGQIETQGAEEWEEMFDVNALGVLHGMQAVLPSMVERKTGTIINISSIAGKKTFADHAAYVGTKFAVHSMSENVRGEVASHGVRVMTIAPGVVETELLGHTTSDAIKDGYNEWKQSIDGGLDPQIVADTVLFAFEQPQHVNIREIVLAPTKQVD</sequence>
<dbReference type="Proteomes" id="UP000053797">
    <property type="component" value="Unassembled WGS sequence"/>
</dbReference>
<evidence type="ECO:0000256" key="3">
    <source>
        <dbReference type="RuleBase" id="RU000363"/>
    </source>
</evidence>
<comment type="caution">
    <text evidence="4">The sequence shown here is derived from an EMBL/GenBank/DDBJ whole genome shotgun (WGS) entry which is preliminary data.</text>
</comment>
<keyword evidence="2" id="KW-0560">Oxidoreductase</keyword>
<comment type="similarity">
    <text evidence="1 3">Belongs to the short-chain dehydrogenases/reductases (SDR) family.</text>
</comment>
<dbReference type="FunFam" id="3.40.50.720:FF:000047">
    <property type="entry name" value="NADP-dependent L-serine/L-allo-threonine dehydrogenase"/>
    <property type="match status" value="1"/>
</dbReference>
<dbReference type="InterPro" id="IPR002347">
    <property type="entry name" value="SDR_fam"/>
</dbReference>
<evidence type="ECO:0000256" key="1">
    <source>
        <dbReference type="ARBA" id="ARBA00006484"/>
    </source>
</evidence>
<dbReference type="EMBL" id="LNQL01000006">
    <property type="protein sequence ID" value="KSU47974.1"/>
    <property type="molecule type" value="Genomic_DNA"/>
</dbReference>
<accession>A0A0V8GCW5</accession>
<dbReference type="PANTHER" id="PTHR43115">
    <property type="entry name" value="DEHYDROGENASE/REDUCTASE SDR FAMILY MEMBER 11"/>
    <property type="match status" value="1"/>
</dbReference>
<evidence type="ECO:0000313" key="5">
    <source>
        <dbReference type="Proteomes" id="UP000053797"/>
    </source>
</evidence>
<dbReference type="Gene3D" id="3.40.50.720">
    <property type="entry name" value="NAD(P)-binding Rossmann-like Domain"/>
    <property type="match status" value="1"/>
</dbReference>
<dbReference type="SUPFAM" id="SSF51735">
    <property type="entry name" value="NAD(P)-binding Rossmann-fold domains"/>
    <property type="match status" value="1"/>
</dbReference>
<name>A0A0V8GCW5_9BACL</name>
<proteinExistence type="inferred from homology"/>
<reference evidence="4 5" key="1">
    <citation type="journal article" date="2015" name="Int. J. Syst. Evol. Microbiol.">
        <title>Exiguobacterium enclense sp. nov., isolated from sediment.</title>
        <authorList>
            <person name="Dastager S.G."/>
            <person name="Mawlankar R."/>
            <person name="Sonalkar V.V."/>
            <person name="Thorat M.N."/>
            <person name="Mual P."/>
            <person name="Verma A."/>
            <person name="Krishnamurthi S."/>
            <person name="Tang S.K."/>
            <person name="Li W.J."/>
        </authorList>
    </citation>
    <scope>NUCLEOTIDE SEQUENCE [LARGE SCALE GENOMIC DNA]</scope>
    <source>
        <strain evidence="4 5">NIO-1109</strain>
    </source>
</reference>
<dbReference type="PRINTS" id="PR00080">
    <property type="entry name" value="SDRFAMILY"/>
</dbReference>
<dbReference type="PANTHER" id="PTHR43115:SF4">
    <property type="entry name" value="DEHYDROGENASE_REDUCTASE SDR FAMILY MEMBER 11"/>
    <property type="match status" value="1"/>
</dbReference>
<gene>
    <name evidence="4" type="ORF">AS033_15070</name>
</gene>
<dbReference type="AlphaFoldDB" id="A0A0V8GCW5"/>
<protein>
    <submittedName>
        <fullName evidence="4">Oxidoreductase</fullName>
    </submittedName>
</protein>
<dbReference type="InterPro" id="IPR036291">
    <property type="entry name" value="NAD(P)-bd_dom_sf"/>
</dbReference>
<evidence type="ECO:0000313" key="4">
    <source>
        <dbReference type="EMBL" id="KSU47974.1"/>
    </source>
</evidence>
<dbReference type="Pfam" id="PF00106">
    <property type="entry name" value="adh_short"/>
    <property type="match status" value="1"/>
</dbReference>
<organism evidence="4 5">
    <name type="scientific">Exiguobacterium indicum</name>
    <dbReference type="NCBI Taxonomy" id="296995"/>
    <lineage>
        <taxon>Bacteria</taxon>
        <taxon>Bacillati</taxon>
        <taxon>Bacillota</taxon>
        <taxon>Bacilli</taxon>
        <taxon>Bacillales</taxon>
        <taxon>Bacillales Family XII. Incertae Sedis</taxon>
        <taxon>Exiguobacterium</taxon>
    </lineage>
</organism>
<dbReference type="InterPro" id="IPR020904">
    <property type="entry name" value="Sc_DH/Rdtase_CS"/>
</dbReference>
<dbReference type="PRINTS" id="PR00081">
    <property type="entry name" value="GDHRDH"/>
</dbReference>
<dbReference type="PROSITE" id="PS00061">
    <property type="entry name" value="ADH_SHORT"/>
    <property type="match status" value="1"/>
</dbReference>
<dbReference type="GO" id="GO:0016616">
    <property type="term" value="F:oxidoreductase activity, acting on the CH-OH group of donors, NAD or NADP as acceptor"/>
    <property type="evidence" value="ECO:0007669"/>
    <property type="project" value="UniProtKB-ARBA"/>
</dbReference>
<evidence type="ECO:0000256" key="2">
    <source>
        <dbReference type="ARBA" id="ARBA00023002"/>
    </source>
</evidence>
<dbReference type="RefSeq" id="WP_058265954.1">
    <property type="nucleotide sequence ID" value="NZ_FMYN01000006.1"/>
</dbReference>